<comment type="caution">
    <text evidence="1">The sequence shown here is derived from an EMBL/GenBank/DDBJ whole genome shotgun (WGS) entry which is preliminary data.</text>
</comment>
<proteinExistence type="predicted"/>
<dbReference type="Proteomes" id="UP000299102">
    <property type="component" value="Unassembled WGS sequence"/>
</dbReference>
<protein>
    <submittedName>
        <fullName evidence="1">Uncharacterized protein</fullName>
    </submittedName>
</protein>
<evidence type="ECO:0000313" key="1">
    <source>
        <dbReference type="EMBL" id="GBP38466.1"/>
    </source>
</evidence>
<sequence length="109" mass="12313">MINKPECPTSTECTLKKNKWRSDRGGGASPGNVLLASGDRISTIYSGGRWARKLRPRRAHSALVETKKKWSLELTNTLLFYTAPFLRCSALVHFCWRSVAQRPVCLSFE</sequence>
<evidence type="ECO:0000313" key="2">
    <source>
        <dbReference type="Proteomes" id="UP000299102"/>
    </source>
</evidence>
<reference evidence="1 2" key="1">
    <citation type="journal article" date="2019" name="Commun. Biol.">
        <title>The bagworm genome reveals a unique fibroin gene that provides high tensile strength.</title>
        <authorList>
            <person name="Kono N."/>
            <person name="Nakamura H."/>
            <person name="Ohtoshi R."/>
            <person name="Tomita M."/>
            <person name="Numata K."/>
            <person name="Arakawa K."/>
        </authorList>
    </citation>
    <scope>NUCLEOTIDE SEQUENCE [LARGE SCALE GENOMIC DNA]</scope>
</reference>
<dbReference type="EMBL" id="BGZK01000349">
    <property type="protein sequence ID" value="GBP38466.1"/>
    <property type="molecule type" value="Genomic_DNA"/>
</dbReference>
<keyword evidence="2" id="KW-1185">Reference proteome</keyword>
<gene>
    <name evidence="1" type="ORF">EVAR_23672_1</name>
</gene>
<accession>A0A4C1VHP1</accession>
<name>A0A4C1VHP1_EUMVA</name>
<organism evidence="1 2">
    <name type="scientific">Eumeta variegata</name>
    <name type="common">Bagworm moth</name>
    <name type="synonym">Eumeta japonica</name>
    <dbReference type="NCBI Taxonomy" id="151549"/>
    <lineage>
        <taxon>Eukaryota</taxon>
        <taxon>Metazoa</taxon>
        <taxon>Ecdysozoa</taxon>
        <taxon>Arthropoda</taxon>
        <taxon>Hexapoda</taxon>
        <taxon>Insecta</taxon>
        <taxon>Pterygota</taxon>
        <taxon>Neoptera</taxon>
        <taxon>Endopterygota</taxon>
        <taxon>Lepidoptera</taxon>
        <taxon>Glossata</taxon>
        <taxon>Ditrysia</taxon>
        <taxon>Tineoidea</taxon>
        <taxon>Psychidae</taxon>
        <taxon>Oiketicinae</taxon>
        <taxon>Eumeta</taxon>
    </lineage>
</organism>
<dbReference type="AlphaFoldDB" id="A0A4C1VHP1"/>